<reference evidence="6" key="2">
    <citation type="submission" date="2021-04" db="EMBL/GenBank/DDBJ databases">
        <authorList>
            <person name="Gilroy R."/>
        </authorList>
    </citation>
    <scope>NUCLEOTIDE SEQUENCE</scope>
    <source>
        <strain evidence="6">ChiHecec3B27-8219</strain>
    </source>
</reference>
<accession>A0A9D2FYG6</accession>
<dbReference type="GO" id="GO:0005524">
    <property type="term" value="F:ATP binding"/>
    <property type="evidence" value="ECO:0007669"/>
    <property type="project" value="UniProtKB-KW"/>
</dbReference>
<dbReference type="GO" id="GO:0009396">
    <property type="term" value="P:folic acid-containing compound biosynthetic process"/>
    <property type="evidence" value="ECO:0007669"/>
    <property type="project" value="TreeGrafter"/>
</dbReference>
<feature type="binding site" evidence="4">
    <location>
        <begin position="131"/>
        <end position="139"/>
    </location>
    <ligand>
        <name>ATP</name>
        <dbReference type="ChEBI" id="CHEBI:30616"/>
    </ligand>
</feature>
<keyword evidence="5" id="KW-0460">Magnesium</keyword>
<feature type="binding site" evidence="4">
    <location>
        <position position="55"/>
    </location>
    <ligand>
        <name>substrate</name>
    </ligand>
</feature>
<evidence type="ECO:0000256" key="5">
    <source>
        <dbReference type="RuleBase" id="RU361279"/>
    </source>
</evidence>
<name>A0A9D2FYG6_9BACT</name>
<comment type="similarity">
    <text evidence="1 5">Belongs to the 5-formyltetrahydrofolate cyclo-ligase family.</text>
</comment>
<dbReference type="GO" id="GO:0035999">
    <property type="term" value="P:tetrahydrofolate interconversion"/>
    <property type="evidence" value="ECO:0007669"/>
    <property type="project" value="TreeGrafter"/>
</dbReference>
<evidence type="ECO:0000313" key="6">
    <source>
        <dbReference type="EMBL" id="HIZ68967.1"/>
    </source>
</evidence>
<dbReference type="InterPro" id="IPR024185">
    <property type="entry name" value="FTHF_cligase-like_sf"/>
</dbReference>
<dbReference type="PANTHER" id="PTHR23407:SF1">
    <property type="entry name" value="5-FORMYLTETRAHYDROFOLATE CYCLO-LIGASE"/>
    <property type="match status" value="1"/>
</dbReference>
<keyword evidence="3 4" id="KW-0067">ATP-binding</keyword>
<proteinExistence type="inferred from homology"/>
<evidence type="ECO:0000256" key="4">
    <source>
        <dbReference type="PIRSR" id="PIRSR006806-1"/>
    </source>
</evidence>
<dbReference type="AlphaFoldDB" id="A0A9D2FYG6"/>
<protein>
    <recommendedName>
        <fullName evidence="5">5-formyltetrahydrofolate cyclo-ligase</fullName>
        <ecNumber evidence="5">6.3.3.2</ecNumber>
    </recommendedName>
</protein>
<feature type="binding site" evidence="4">
    <location>
        <begin position="4"/>
        <end position="8"/>
    </location>
    <ligand>
        <name>ATP</name>
        <dbReference type="ChEBI" id="CHEBI:30616"/>
    </ligand>
</feature>
<sequence>MDEKESLRREIRRRKRDAAYEELRTQSNDLTRRLLRHPRVRDARCLMLYASLPDEVDTARLIRLLHGVGKRVLLPVVTGPGEMALRTYEGEDHTREGAFHILEPTGDDFTRYDAIDVAIIPGMAFDPAGNRLGRGKGYYDRFLPKVRQSYKIGVCYGFQMVERVPVGDLDQPMDEVVFSK</sequence>
<dbReference type="GO" id="GO:0030272">
    <property type="term" value="F:5-formyltetrahydrofolate cyclo-ligase activity"/>
    <property type="evidence" value="ECO:0007669"/>
    <property type="project" value="UniProtKB-EC"/>
</dbReference>
<dbReference type="GO" id="GO:0046872">
    <property type="term" value="F:metal ion binding"/>
    <property type="evidence" value="ECO:0007669"/>
    <property type="project" value="UniProtKB-KW"/>
</dbReference>
<dbReference type="Proteomes" id="UP000824055">
    <property type="component" value="Unassembled WGS sequence"/>
</dbReference>
<dbReference type="InterPro" id="IPR002698">
    <property type="entry name" value="FTHF_cligase"/>
</dbReference>
<gene>
    <name evidence="6" type="ORF">H9966_03645</name>
</gene>
<comment type="cofactor">
    <cofactor evidence="5">
        <name>Mg(2+)</name>
        <dbReference type="ChEBI" id="CHEBI:18420"/>
    </cofactor>
</comment>
<dbReference type="NCBIfam" id="TIGR02727">
    <property type="entry name" value="MTHFS_bact"/>
    <property type="match status" value="1"/>
</dbReference>
<comment type="catalytic activity">
    <reaction evidence="5">
        <text>(6S)-5-formyl-5,6,7,8-tetrahydrofolate + ATP = (6R)-5,10-methenyltetrahydrofolate + ADP + phosphate</text>
        <dbReference type="Rhea" id="RHEA:10488"/>
        <dbReference type="ChEBI" id="CHEBI:30616"/>
        <dbReference type="ChEBI" id="CHEBI:43474"/>
        <dbReference type="ChEBI" id="CHEBI:57455"/>
        <dbReference type="ChEBI" id="CHEBI:57457"/>
        <dbReference type="ChEBI" id="CHEBI:456216"/>
        <dbReference type="EC" id="6.3.3.2"/>
    </reaction>
</comment>
<reference evidence="6" key="1">
    <citation type="journal article" date="2021" name="PeerJ">
        <title>Extensive microbial diversity within the chicken gut microbiome revealed by metagenomics and culture.</title>
        <authorList>
            <person name="Gilroy R."/>
            <person name="Ravi A."/>
            <person name="Getino M."/>
            <person name="Pursley I."/>
            <person name="Horton D.L."/>
            <person name="Alikhan N.F."/>
            <person name="Baker D."/>
            <person name="Gharbi K."/>
            <person name="Hall N."/>
            <person name="Watson M."/>
            <person name="Adriaenssens E.M."/>
            <person name="Foster-Nyarko E."/>
            <person name="Jarju S."/>
            <person name="Secka A."/>
            <person name="Antonio M."/>
            <person name="Oren A."/>
            <person name="Chaudhuri R.R."/>
            <person name="La Ragione R."/>
            <person name="Hildebrand F."/>
            <person name="Pallen M.J."/>
        </authorList>
    </citation>
    <scope>NUCLEOTIDE SEQUENCE</scope>
    <source>
        <strain evidence="6">ChiHecec3B27-8219</strain>
    </source>
</reference>
<evidence type="ECO:0000256" key="3">
    <source>
        <dbReference type="ARBA" id="ARBA00022840"/>
    </source>
</evidence>
<dbReference type="Gene3D" id="3.40.50.10420">
    <property type="entry name" value="NagB/RpiA/CoA transferase-like"/>
    <property type="match status" value="1"/>
</dbReference>
<evidence type="ECO:0000256" key="2">
    <source>
        <dbReference type="ARBA" id="ARBA00022741"/>
    </source>
</evidence>
<dbReference type="InterPro" id="IPR037171">
    <property type="entry name" value="NagB/RpiA_transferase-like"/>
</dbReference>
<organism evidence="6 7">
    <name type="scientific">Candidatus Prevotella avicola</name>
    <dbReference type="NCBI Taxonomy" id="2838738"/>
    <lineage>
        <taxon>Bacteria</taxon>
        <taxon>Pseudomonadati</taxon>
        <taxon>Bacteroidota</taxon>
        <taxon>Bacteroidia</taxon>
        <taxon>Bacteroidales</taxon>
        <taxon>Prevotellaceae</taxon>
        <taxon>Prevotella</taxon>
    </lineage>
</organism>
<evidence type="ECO:0000313" key="7">
    <source>
        <dbReference type="Proteomes" id="UP000824055"/>
    </source>
</evidence>
<dbReference type="SUPFAM" id="SSF100950">
    <property type="entry name" value="NagB/RpiA/CoA transferase-like"/>
    <property type="match status" value="1"/>
</dbReference>
<dbReference type="EC" id="6.3.3.2" evidence="5"/>
<evidence type="ECO:0000256" key="1">
    <source>
        <dbReference type="ARBA" id="ARBA00010638"/>
    </source>
</evidence>
<keyword evidence="6" id="KW-0436">Ligase</keyword>
<dbReference type="EMBL" id="DXBE01000029">
    <property type="protein sequence ID" value="HIZ68967.1"/>
    <property type="molecule type" value="Genomic_DNA"/>
</dbReference>
<dbReference type="PANTHER" id="PTHR23407">
    <property type="entry name" value="ATPASE INHIBITOR/5-FORMYLTETRAHYDROFOLATE CYCLO-LIGASE"/>
    <property type="match status" value="1"/>
</dbReference>
<comment type="caution">
    <text evidence="6">The sequence shown here is derived from an EMBL/GenBank/DDBJ whole genome shotgun (WGS) entry which is preliminary data.</text>
</comment>
<dbReference type="Pfam" id="PF01812">
    <property type="entry name" value="5-FTHF_cyc-lig"/>
    <property type="match status" value="1"/>
</dbReference>
<dbReference type="PIRSF" id="PIRSF006806">
    <property type="entry name" value="FTHF_cligase"/>
    <property type="match status" value="1"/>
</dbReference>
<keyword evidence="5" id="KW-0479">Metal-binding</keyword>
<keyword evidence="2 4" id="KW-0547">Nucleotide-binding</keyword>